<dbReference type="Pfam" id="PF03601">
    <property type="entry name" value="Cons_hypoth698"/>
    <property type="match status" value="2"/>
</dbReference>
<feature type="transmembrane region" description="Helical" evidence="7">
    <location>
        <begin position="157"/>
        <end position="178"/>
    </location>
</feature>
<protein>
    <submittedName>
        <fullName evidence="8">UPF0324 membrane protein RB0971</fullName>
    </submittedName>
</protein>
<dbReference type="PANTHER" id="PTHR30106">
    <property type="entry name" value="INNER MEMBRANE PROTEIN YEIH-RELATED"/>
    <property type="match status" value="1"/>
</dbReference>
<sequence length="363" mass="37428">MTGNRDEPRKLSWAILPGLILVVLLTVPAWWLASVTDIPAVITALVLGLCASPLFARFQTSHPGVQFAADPLMKIAVACLGAGVNIGLLMLLGWPVLITIIGIMAITIGTGLWLGRLLGRSPAFAILSAGAVAICGSSAALALCCALPASAQRERDLSVVIIAISLLSAIGVLLYPLLMQALGLSDIEAGFVLGGSLHNVAQTVAAGFSMSESTGETATLVKMIRVSLLAPCVIMVAYAFRGAVIAPASDGESSVAASSGDGPCVDEACGDETSQRRRILPPAFLIAFFLLMIAGSAGWLPTPLKTAFAHMASGGLILAMTAIGLSTPIADLLRTDRRSVLLIVLQTAVILGLALAALLFLRL</sequence>
<evidence type="ECO:0000256" key="2">
    <source>
        <dbReference type="ARBA" id="ARBA00007977"/>
    </source>
</evidence>
<evidence type="ECO:0000256" key="7">
    <source>
        <dbReference type="SAM" id="Phobius"/>
    </source>
</evidence>
<feature type="transmembrane region" description="Helical" evidence="7">
    <location>
        <begin position="307"/>
        <end position="327"/>
    </location>
</feature>
<dbReference type="PANTHER" id="PTHR30106:SF2">
    <property type="entry name" value="UPF0324 INNER MEMBRANE PROTEIN YEIH"/>
    <property type="match status" value="1"/>
</dbReference>
<evidence type="ECO:0000313" key="8">
    <source>
        <dbReference type="EMBL" id="GLQ21383.1"/>
    </source>
</evidence>
<feature type="transmembrane region" description="Helical" evidence="7">
    <location>
        <begin position="190"/>
        <end position="211"/>
    </location>
</feature>
<accession>A0ABQ5V3G1</accession>
<dbReference type="InterPro" id="IPR018383">
    <property type="entry name" value="UPF0324_pro"/>
</dbReference>
<name>A0ABQ5V3G1_9PROT</name>
<feature type="transmembrane region" description="Helical" evidence="7">
    <location>
        <begin position="339"/>
        <end position="361"/>
    </location>
</feature>
<comment type="subcellular location">
    <subcellularLocation>
        <location evidence="1">Cell membrane</location>
        <topology evidence="1">Multi-pass membrane protein</topology>
    </subcellularLocation>
</comment>
<reference evidence="8" key="2">
    <citation type="submission" date="2023-01" db="EMBL/GenBank/DDBJ databases">
        <title>Draft genome sequence of Algimonas porphyrae strain NBRC 108216.</title>
        <authorList>
            <person name="Sun Q."/>
            <person name="Mori K."/>
        </authorList>
    </citation>
    <scope>NUCLEOTIDE SEQUENCE</scope>
    <source>
        <strain evidence="8">NBRC 108216</strain>
    </source>
</reference>
<keyword evidence="5 7" id="KW-1133">Transmembrane helix</keyword>
<dbReference type="EMBL" id="BSNJ01000005">
    <property type="protein sequence ID" value="GLQ21383.1"/>
    <property type="molecule type" value="Genomic_DNA"/>
</dbReference>
<keyword evidence="9" id="KW-1185">Reference proteome</keyword>
<evidence type="ECO:0000256" key="3">
    <source>
        <dbReference type="ARBA" id="ARBA00022475"/>
    </source>
</evidence>
<evidence type="ECO:0000256" key="1">
    <source>
        <dbReference type="ARBA" id="ARBA00004651"/>
    </source>
</evidence>
<gene>
    <name evidence="8" type="ORF">GCM10007854_23380</name>
</gene>
<feature type="transmembrane region" description="Helical" evidence="7">
    <location>
        <begin position="223"/>
        <end position="240"/>
    </location>
</feature>
<reference evidence="8" key="1">
    <citation type="journal article" date="2014" name="Int. J. Syst. Evol. Microbiol.">
        <title>Complete genome of a new Firmicutes species belonging to the dominant human colonic microbiota ('Ruminococcus bicirculans') reveals two chromosomes and a selective capacity to utilize plant glucans.</title>
        <authorList>
            <consortium name="NISC Comparative Sequencing Program"/>
            <person name="Wegmann U."/>
            <person name="Louis P."/>
            <person name="Goesmann A."/>
            <person name="Henrissat B."/>
            <person name="Duncan S.H."/>
            <person name="Flint H.J."/>
        </authorList>
    </citation>
    <scope>NUCLEOTIDE SEQUENCE</scope>
    <source>
        <strain evidence="8">NBRC 108216</strain>
    </source>
</reference>
<comment type="caution">
    <text evidence="8">The sequence shown here is derived from an EMBL/GenBank/DDBJ whole genome shotgun (WGS) entry which is preliminary data.</text>
</comment>
<comment type="similarity">
    <text evidence="2">Belongs to the UPF0324 family.</text>
</comment>
<feature type="transmembrane region" description="Helical" evidence="7">
    <location>
        <begin position="12"/>
        <end position="32"/>
    </location>
</feature>
<keyword evidence="4 7" id="KW-0812">Transmembrane</keyword>
<feature type="transmembrane region" description="Helical" evidence="7">
    <location>
        <begin position="283"/>
        <end position="301"/>
    </location>
</feature>
<keyword evidence="6 7" id="KW-0472">Membrane</keyword>
<keyword evidence="3" id="KW-1003">Cell membrane</keyword>
<organism evidence="8 9">
    <name type="scientific">Algimonas porphyrae</name>
    <dbReference type="NCBI Taxonomy" id="1128113"/>
    <lineage>
        <taxon>Bacteria</taxon>
        <taxon>Pseudomonadati</taxon>
        <taxon>Pseudomonadota</taxon>
        <taxon>Alphaproteobacteria</taxon>
        <taxon>Maricaulales</taxon>
        <taxon>Robiginitomaculaceae</taxon>
        <taxon>Algimonas</taxon>
    </lineage>
</organism>
<proteinExistence type="inferred from homology"/>
<evidence type="ECO:0000313" key="9">
    <source>
        <dbReference type="Proteomes" id="UP001161390"/>
    </source>
</evidence>
<evidence type="ECO:0000256" key="5">
    <source>
        <dbReference type="ARBA" id="ARBA00022989"/>
    </source>
</evidence>
<feature type="transmembrane region" description="Helical" evidence="7">
    <location>
        <begin position="126"/>
        <end position="151"/>
    </location>
</feature>
<dbReference type="RefSeq" id="WP_284372871.1">
    <property type="nucleotide sequence ID" value="NZ_BSNJ01000005.1"/>
</dbReference>
<feature type="transmembrane region" description="Helical" evidence="7">
    <location>
        <begin position="38"/>
        <end position="56"/>
    </location>
</feature>
<evidence type="ECO:0000256" key="6">
    <source>
        <dbReference type="ARBA" id="ARBA00023136"/>
    </source>
</evidence>
<dbReference type="Proteomes" id="UP001161390">
    <property type="component" value="Unassembled WGS sequence"/>
</dbReference>
<evidence type="ECO:0000256" key="4">
    <source>
        <dbReference type="ARBA" id="ARBA00022692"/>
    </source>
</evidence>
<feature type="transmembrane region" description="Helical" evidence="7">
    <location>
        <begin position="68"/>
        <end position="88"/>
    </location>
</feature>